<evidence type="ECO:0000313" key="4">
    <source>
        <dbReference type="Proteomes" id="UP001157418"/>
    </source>
</evidence>
<feature type="domain" description="At1g61320/AtMIF1 LRR" evidence="2">
    <location>
        <begin position="88"/>
        <end position="411"/>
    </location>
</feature>
<keyword evidence="4" id="KW-1185">Reference proteome</keyword>
<evidence type="ECO:0000259" key="2">
    <source>
        <dbReference type="Pfam" id="PF23622"/>
    </source>
</evidence>
<dbReference type="InterPro" id="IPR053781">
    <property type="entry name" value="F-box_AtFBL13-like"/>
</dbReference>
<gene>
    <name evidence="3" type="ORF">LVIROSA_LOCUS33723</name>
</gene>
<dbReference type="PANTHER" id="PTHR34223:SF51">
    <property type="entry name" value="OS06G0556300 PROTEIN"/>
    <property type="match status" value="1"/>
</dbReference>
<sequence>MELSKKVNASEHEDGVDKISSLPDPVLQLILSGLPTTEEVIRTSILSTRWKYVWTSIPSIDIDYSRGSKFLRNKLKKFVDGVLEKGSLDLESVRLCCSEHYSMQIVQKWIHAVVKRNIKQLHLLFCCGHWLKSLHLPDCLMTCGSLEVFRLYLYKRRLNFFKLTGFSGLRVLELNNFVLAYDSVYVYDFLKGLPLLEDLSLIDCMMKKLVFLCISCPNLKNPRLDNRNISELYNTESICGRIEIVCPKLVFFEFEAFKAYKYIFKSLVSLKRAVIHPEDFPYKYMERKFRGNGLLESLSTSIDIFCFSLYPSVVPNLKTLELTTGIHDSPIISKLIRFLTRLPQLESLNLIIEEDHFLWEDWKLDEAERRGILTHHLKRVEFLNFYKEKLILDLARCLLSMEMHRRKWFLDRIVKKASFMRGQWRL</sequence>
<protein>
    <recommendedName>
        <fullName evidence="5">F-box domain-containing protein</fullName>
    </recommendedName>
</protein>
<name>A0AAU9PD28_9ASTR</name>
<dbReference type="InterPro" id="IPR055357">
    <property type="entry name" value="LRR_At1g61320_AtMIF1"/>
</dbReference>
<dbReference type="Pfam" id="PF23622">
    <property type="entry name" value="LRR_At1g61320_AtMIF1"/>
    <property type="match status" value="1"/>
</dbReference>
<dbReference type="InterPro" id="IPR036047">
    <property type="entry name" value="F-box-like_dom_sf"/>
</dbReference>
<organism evidence="3 4">
    <name type="scientific">Lactuca virosa</name>
    <dbReference type="NCBI Taxonomy" id="75947"/>
    <lineage>
        <taxon>Eukaryota</taxon>
        <taxon>Viridiplantae</taxon>
        <taxon>Streptophyta</taxon>
        <taxon>Embryophyta</taxon>
        <taxon>Tracheophyta</taxon>
        <taxon>Spermatophyta</taxon>
        <taxon>Magnoliopsida</taxon>
        <taxon>eudicotyledons</taxon>
        <taxon>Gunneridae</taxon>
        <taxon>Pentapetalae</taxon>
        <taxon>asterids</taxon>
        <taxon>campanulids</taxon>
        <taxon>Asterales</taxon>
        <taxon>Asteraceae</taxon>
        <taxon>Cichorioideae</taxon>
        <taxon>Cichorieae</taxon>
        <taxon>Lactucinae</taxon>
        <taxon>Lactuca</taxon>
    </lineage>
</organism>
<evidence type="ECO:0000259" key="1">
    <source>
        <dbReference type="Pfam" id="PF00646"/>
    </source>
</evidence>
<proteinExistence type="predicted"/>
<comment type="caution">
    <text evidence="3">The sequence shown here is derived from an EMBL/GenBank/DDBJ whole genome shotgun (WGS) entry which is preliminary data.</text>
</comment>
<dbReference type="PANTHER" id="PTHR34223">
    <property type="entry name" value="OS11G0201299 PROTEIN"/>
    <property type="match status" value="1"/>
</dbReference>
<dbReference type="SUPFAM" id="SSF81383">
    <property type="entry name" value="F-box domain"/>
    <property type="match status" value="1"/>
</dbReference>
<reference evidence="3 4" key="1">
    <citation type="submission" date="2022-01" db="EMBL/GenBank/DDBJ databases">
        <authorList>
            <person name="Xiong W."/>
            <person name="Schranz E."/>
        </authorList>
    </citation>
    <scope>NUCLEOTIDE SEQUENCE [LARGE SCALE GENOMIC DNA]</scope>
</reference>
<dbReference type="Pfam" id="PF00646">
    <property type="entry name" value="F-box"/>
    <property type="match status" value="1"/>
</dbReference>
<accession>A0AAU9PD28</accession>
<dbReference type="AlphaFoldDB" id="A0AAU9PD28"/>
<dbReference type="InterPro" id="IPR001810">
    <property type="entry name" value="F-box_dom"/>
</dbReference>
<dbReference type="EMBL" id="CAKMRJ010005634">
    <property type="protein sequence ID" value="CAH1448162.1"/>
    <property type="molecule type" value="Genomic_DNA"/>
</dbReference>
<dbReference type="InterPro" id="IPR053197">
    <property type="entry name" value="F-box_SCFL_complex_component"/>
</dbReference>
<evidence type="ECO:0000313" key="3">
    <source>
        <dbReference type="EMBL" id="CAH1448162.1"/>
    </source>
</evidence>
<dbReference type="CDD" id="cd22160">
    <property type="entry name" value="F-box_AtFBL13-like"/>
    <property type="match status" value="1"/>
</dbReference>
<dbReference type="SUPFAM" id="SSF52047">
    <property type="entry name" value="RNI-like"/>
    <property type="match status" value="1"/>
</dbReference>
<feature type="domain" description="F-box" evidence="1">
    <location>
        <begin position="19"/>
        <end position="58"/>
    </location>
</feature>
<dbReference type="Gene3D" id="3.80.10.10">
    <property type="entry name" value="Ribonuclease Inhibitor"/>
    <property type="match status" value="1"/>
</dbReference>
<dbReference type="Proteomes" id="UP001157418">
    <property type="component" value="Unassembled WGS sequence"/>
</dbReference>
<dbReference type="InterPro" id="IPR032675">
    <property type="entry name" value="LRR_dom_sf"/>
</dbReference>
<evidence type="ECO:0008006" key="5">
    <source>
        <dbReference type="Google" id="ProtNLM"/>
    </source>
</evidence>